<dbReference type="PROSITE" id="PS51186">
    <property type="entry name" value="GNAT"/>
    <property type="match status" value="1"/>
</dbReference>
<keyword evidence="1" id="KW-0808">Transferase</keyword>
<evidence type="ECO:0000256" key="1">
    <source>
        <dbReference type="ARBA" id="ARBA00022679"/>
    </source>
</evidence>
<dbReference type="PANTHER" id="PTHR43877">
    <property type="entry name" value="AMINOALKYLPHOSPHONATE N-ACETYLTRANSFERASE-RELATED-RELATED"/>
    <property type="match status" value="1"/>
</dbReference>
<keyword evidence="5" id="KW-1185">Reference proteome</keyword>
<dbReference type="InterPro" id="IPR016181">
    <property type="entry name" value="Acyl_CoA_acyltransferase"/>
</dbReference>
<dbReference type="InterPro" id="IPR000182">
    <property type="entry name" value="GNAT_dom"/>
</dbReference>
<accession>A0A0S7BER1</accession>
<sequence>MEQVETIRTRLDISVLSFKNPSRSAGDFCNRVYNRSMITYRPAQTAEFPELAELRWQFRVEHDASQPGFDASDAAHAEFIPVCLEFLQQGLTEGRWTYWVAVQDDGLIVSNAYVYRIPKVPRPGLLRGQIGYVTNVYTRPTWRGQGIGAQLLRAMQAWARDNAVERLILWPAEGRQDFYGRLGFLPGETLEWDG</sequence>
<dbReference type="GO" id="GO:0016747">
    <property type="term" value="F:acyltransferase activity, transferring groups other than amino-acyl groups"/>
    <property type="evidence" value="ECO:0007669"/>
    <property type="project" value="InterPro"/>
</dbReference>
<name>A0A0S7BER1_9CHLR</name>
<keyword evidence="2" id="KW-0012">Acyltransferase</keyword>
<organism evidence="4">
    <name type="scientific">Longilinea arvoryzae</name>
    <dbReference type="NCBI Taxonomy" id="360412"/>
    <lineage>
        <taxon>Bacteria</taxon>
        <taxon>Bacillati</taxon>
        <taxon>Chloroflexota</taxon>
        <taxon>Anaerolineae</taxon>
        <taxon>Anaerolineales</taxon>
        <taxon>Anaerolineaceae</taxon>
        <taxon>Longilinea</taxon>
    </lineage>
</organism>
<dbReference type="SUPFAM" id="SSF55729">
    <property type="entry name" value="Acyl-CoA N-acyltransferases (Nat)"/>
    <property type="match status" value="1"/>
</dbReference>
<reference evidence="4" key="1">
    <citation type="submission" date="2015-07" db="EMBL/GenBank/DDBJ databases">
        <title>Draft Genome Sequences of Anaerolinea thermolimosa IMO-1, Bellilinea caldifistulae GOMI-1, Leptolinea tardivitalis YMTK-2, Levilinea saccharolytica KIBI-1,Longilinea arvoryzae KOME-1, Previously Described as Members of the Anaerolineaceae (Chloroflexi).</title>
        <authorList>
            <person name="Sekiguchi Y."/>
            <person name="Ohashi A."/>
            <person name="Matsuura N."/>
            <person name="Tourlousse M.D."/>
        </authorList>
    </citation>
    <scope>NUCLEOTIDE SEQUENCE [LARGE SCALE GENOMIC DNA]</scope>
    <source>
        <strain evidence="4">KOME-1</strain>
    </source>
</reference>
<dbReference type="CDD" id="cd04301">
    <property type="entry name" value="NAT_SF"/>
    <property type="match status" value="1"/>
</dbReference>
<proteinExistence type="predicted"/>
<dbReference type="AlphaFoldDB" id="A0A0S7BER1"/>
<dbReference type="Pfam" id="PF00583">
    <property type="entry name" value="Acetyltransf_1"/>
    <property type="match status" value="1"/>
</dbReference>
<dbReference type="Gene3D" id="3.40.630.30">
    <property type="match status" value="1"/>
</dbReference>
<protein>
    <submittedName>
        <fullName evidence="4">N-acetylglutamate synthase</fullName>
    </submittedName>
</protein>
<evidence type="ECO:0000313" key="5">
    <source>
        <dbReference type="Proteomes" id="UP000055060"/>
    </source>
</evidence>
<dbReference type="STRING" id="360412.LARV_00658"/>
<dbReference type="EMBL" id="DF967972">
    <property type="protein sequence ID" value="GAP12918.1"/>
    <property type="molecule type" value="Genomic_DNA"/>
</dbReference>
<dbReference type="Proteomes" id="UP000055060">
    <property type="component" value="Unassembled WGS sequence"/>
</dbReference>
<dbReference type="OrthoDB" id="2569455at2"/>
<feature type="domain" description="N-acetyltransferase" evidence="3">
    <location>
        <begin position="38"/>
        <end position="194"/>
    </location>
</feature>
<evidence type="ECO:0000259" key="3">
    <source>
        <dbReference type="PROSITE" id="PS51186"/>
    </source>
</evidence>
<evidence type="ECO:0000256" key="2">
    <source>
        <dbReference type="ARBA" id="ARBA00023315"/>
    </source>
</evidence>
<evidence type="ECO:0000313" key="4">
    <source>
        <dbReference type="EMBL" id="GAP12918.1"/>
    </source>
</evidence>
<gene>
    <name evidence="4" type="ORF">LARV_00658</name>
</gene>
<dbReference type="InterPro" id="IPR050832">
    <property type="entry name" value="Bact_Acetyltransf"/>
</dbReference>